<proteinExistence type="predicted"/>
<comment type="caution">
    <text evidence="2">The sequence shown here is derived from an EMBL/GenBank/DDBJ whole genome shotgun (WGS) entry which is preliminary data.</text>
</comment>
<name>A0A8T1V7T9_9STRA</name>
<protein>
    <submittedName>
        <fullName evidence="2">Uncharacterized protein</fullName>
    </submittedName>
</protein>
<dbReference type="EMBL" id="JAGDFM010000795">
    <property type="protein sequence ID" value="KAG7376148.1"/>
    <property type="molecule type" value="Genomic_DNA"/>
</dbReference>
<dbReference type="Proteomes" id="UP000694044">
    <property type="component" value="Unassembled WGS sequence"/>
</dbReference>
<evidence type="ECO:0000313" key="3">
    <source>
        <dbReference type="Proteomes" id="UP000694044"/>
    </source>
</evidence>
<feature type="region of interest" description="Disordered" evidence="1">
    <location>
        <begin position="174"/>
        <end position="194"/>
    </location>
</feature>
<gene>
    <name evidence="2" type="ORF">PHYPSEUDO_014207</name>
</gene>
<dbReference type="AlphaFoldDB" id="A0A8T1V7T9"/>
<sequence length="194" mass="20916">MHVVAFKPTVPARIPFHASYVGLGGRTVRLEAPDELPGTWESPVYATLIGEPQLRAEAPSTTLTTHHAGPSRACHGAILDPALASDADFPQAGKRAPGASAAVRLSFIRFTLHFVASPRDNTKFTKHTSDVFLCGQVLAYQPASSIALVDDIDLLQEPGCGYTLHGSRLRLRWGAPPGGRRPADRRSKPSYLTR</sequence>
<evidence type="ECO:0000313" key="2">
    <source>
        <dbReference type="EMBL" id="KAG7376148.1"/>
    </source>
</evidence>
<organism evidence="2 3">
    <name type="scientific">Phytophthora pseudosyringae</name>
    <dbReference type="NCBI Taxonomy" id="221518"/>
    <lineage>
        <taxon>Eukaryota</taxon>
        <taxon>Sar</taxon>
        <taxon>Stramenopiles</taxon>
        <taxon>Oomycota</taxon>
        <taxon>Peronosporomycetes</taxon>
        <taxon>Peronosporales</taxon>
        <taxon>Peronosporaceae</taxon>
        <taxon>Phytophthora</taxon>
    </lineage>
</organism>
<keyword evidence="3" id="KW-1185">Reference proteome</keyword>
<reference evidence="2" key="1">
    <citation type="submission" date="2021-02" db="EMBL/GenBank/DDBJ databases">
        <authorList>
            <person name="Palmer J.M."/>
        </authorList>
    </citation>
    <scope>NUCLEOTIDE SEQUENCE</scope>
    <source>
        <strain evidence="2">SCRP734</strain>
    </source>
</reference>
<accession>A0A8T1V7T9</accession>
<evidence type="ECO:0000256" key="1">
    <source>
        <dbReference type="SAM" id="MobiDB-lite"/>
    </source>
</evidence>
<dbReference type="OrthoDB" id="125523at2759"/>